<feature type="coiled-coil region" evidence="1">
    <location>
        <begin position="85"/>
        <end position="112"/>
    </location>
</feature>
<sequence length="375" mass="39282">MRTDAARALPALGWDPCPGDVAGVRALADDLRALGGRLEDAARTALADAPAWSGPAAEQHRARVEALPRSLRCVAGSVRRLSGVVEEWSDELVRWQARADDLERQMREARAAPVVVPDALLDLRGATLEDTLHGRRPGTTVLAAVRDPSFVSPASVAAQAETLHVAYTEAALVRARTMAAAVDAGLRAPWSGGALREEPDRPLLVRLWRDGVQDGYGEWVRANAEAVDAYADGSAVASLLALVPLPAAAVVGVGAGATSALATAHLELFVDEDPVGVLTSVGEGAVGLLGAGRAGRTSGGAGRRRVPGHREGADVAQDGVGQMVTADAATDAWDLPGHYGTARRREREVRARAQEETTTEAERRRAADVQRCLGG</sequence>
<organism evidence="3 4">
    <name type="scientific">Pseudokineococcus basanitobsidens</name>
    <dbReference type="NCBI Taxonomy" id="1926649"/>
    <lineage>
        <taxon>Bacteria</taxon>
        <taxon>Bacillati</taxon>
        <taxon>Actinomycetota</taxon>
        <taxon>Actinomycetes</taxon>
        <taxon>Kineosporiales</taxon>
        <taxon>Kineosporiaceae</taxon>
        <taxon>Pseudokineococcus</taxon>
    </lineage>
</organism>
<feature type="region of interest" description="Disordered" evidence="2">
    <location>
        <begin position="335"/>
        <end position="375"/>
    </location>
</feature>
<reference evidence="3 4" key="1">
    <citation type="journal article" date="2017" name="Int. J. Syst. Evol. Microbiol.">
        <title>Pseudokineococcus basanitobsidens sp. nov., isolated from volcanic rock.</title>
        <authorList>
            <person name="Lee D.W."/>
            <person name="Park M.Y."/>
            <person name="Kim J.J."/>
            <person name="Kim B.S."/>
        </authorList>
    </citation>
    <scope>NUCLEOTIDE SEQUENCE [LARGE SCALE GENOMIC DNA]</scope>
    <source>
        <strain evidence="3 4">DSM 103726</strain>
    </source>
</reference>
<comment type="caution">
    <text evidence="3">The sequence shown here is derived from an EMBL/GenBank/DDBJ whole genome shotgun (WGS) entry which is preliminary data.</text>
</comment>
<evidence type="ECO:0000256" key="1">
    <source>
        <dbReference type="SAM" id="Coils"/>
    </source>
</evidence>
<keyword evidence="1" id="KW-0175">Coiled coil</keyword>
<evidence type="ECO:0000313" key="3">
    <source>
        <dbReference type="EMBL" id="MEJ5945415.1"/>
    </source>
</evidence>
<protein>
    <recommendedName>
        <fullName evidence="5">WXG100 family type VII secretion target</fullName>
    </recommendedName>
</protein>
<proteinExistence type="predicted"/>
<evidence type="ECO:0000256" key="2">
    <source>
        <dbReference type="SAM" id="MobiDB-lite"/>
    </source>
</evidence>
<gene>
    <name evidence="3" type="ORF">WDZ17_08925</name>
</gene>
<feature type="compositionally biased region" description="Basic and acidic residues" evidence="2">
    <location>
        <begin position="343"/>
        <end position="368"/>
    </location>
</feature>
<dbReference type="RefSeq" id="WP_339574800.1">
    <property type="nucleotide sequence ID" value="NZ_JBBIAA010000008.1"/>
</dbReference>
<keyword evidence="4" id="KW-1185">Reference proteome</keyword>
<name>A0ABU8RJZ6_9ACTN</name>
<evidence type="ECO:0000313" key="4">
    <source>
        <dbReference type="Proteomes" id="UP001387100"/>
    </source>
</evidence>
<dbReference type="Proteomes" id="UP001387100">
    <property type="component" value="Unassembled WGS sequence"/>
</dbReference>
<dbReference type="EMBL" id="JBBIAA010000008">
    <property type="protein sequence ID" value="MEJ5945415.1"/>
    <property type="molecule type" value="Genomic_DNA"/>
</dbReference>
<accession>A0ABU8RJZ6</accession>
<evidence type="ECO:0008006" key="5">
    <source>
        <dbReference type="Google" id="ProtNLM"/>
    </source>
</evidence>